<dbReference type="AlphaFoldDB" id="A0A0A0JYG5"/>
<evidence type="ECO:0000313" key="3">
    <source>
        <dbReference type="EMBL" id="KGN40571.1"/>
    </source>
</evidence>
<dbReference type="Gene3D" id="2.40.10.120">
    <property type="match status" value="1"/>
</dbReference>
<dbReference type="SUPFAM" id="SSF50494">
    <property type="entry name" value="Trypsin-like serine proteases"/>
    <property type="match status" value="1"/>
</dbReference>
<proteinExistence type="predicted"/>
<keyword evidence="1" id="KW-0645">Protease</keyword>
<evidence type="ECO:0000256" key="1">
    <source>
        <dbReference type="ARBA" id="ARBA00022670"/>
    </source>
</evidence>
<dbReference type="InterPro" id="IPR009003">
    <property type="entry name" value="Peptidase_S1_PA"/>
</dbReference>
<evidence type="ECO:0000256" key="2">
    <source>
        <dbReference type="ARBA" id="ARBA00022801"/>
    </source>
</evidence>
<gene>
    <name evidence="3" type="ORF">N801_01725</name>
</gene>
<dbReference type="OrthoDB" id="9758917at2"/>
<organism evidence="3 4">
    <name type="scientific">Knoellia aerolata DSM 18566</name>
    <dbReference type="NCBI Taxonomy" id="1385519"/>
    <lineage>
        <taxon>Bacteria</taxon>
        <taxon>Bacillati</taxon>
        <taxon>Actinomycetota</taxon>
        <taxon>Actinomycetes</taxon>
        <taxon>Micrococcales</taxon>
        <taxon>Intrasporangiaceae</taxon>
        <taxon>Knoellia</taxon>
    </lineage>
</organism>
<dbReference type="GO" id="GO:0004252">
    <property type="term" value="F:serine-type endopeptidase activity"/>
    <property type="evidence" value="ECO:0007669"/>
    <property type="project" value="InterPro"/>
</dbReference>
<protein>
    <submittedName>
        <fullName evidence="3">Peptidase S1</fullName>
    </submittedName>
</protein>
<dbReference type="EMBL" id="AVPL01000037">
    <property type="protein sequence ID" value="KGN40571.1"/>
    <property type="molecule type" value="Genomic_DNA"/>
</dbReference>
<evidence type="ECO:0000313" key="4">
    <source>
        <dbReference type="Proteomes" id="UP000030013"/>
    </source>
</evidence>
<dbReference type="InterPro" id="IPR051201">
    <property type="entry name" value="Chloro_Bact_Ser_Proteases"/>
</dbReference>
<name>A0A0A0JYG5_9MICO</name>
<sequence>MVVITADRNRLGSGVVANRNGEILTAAHVVSGAGTIRVTFADGTETTATVASSDEASDIATLIPGDLPETLVPATLGGAVEVGGPVVAIGNPLGLAASASAGVVSGLDRRADTADGTFAGLIQFDAAVNPGSSGGPLLNAGGLVVGIVVSIADPGKDRAFAGIGFAVPIGTALGGDGPGPQI</sequence>
<dbReference type="GO" id="GO:0006508">
    <property type="term" value="P:proteolysis"/>
    <property type="evidence" value="ECO:0007669"/>
    <property type="project" value="UniProtKB-KW"/>
</dbReference>
<dbReference type="PRINTS" id="PR00834">
    <property type="entry name" value="PROTEASES2C"/>
</dbReference>
<accession>A0A0A0JYG5</accession>
<dbReference type="InterPro" id="IPR001940">
    <property type="entry name" value="Peptidase_S1C"/>
</dbReference>
<dbReference type="eggNOG" id="COG0265">
    <property type="taxonomic scope" value="Bacteria"/>
</dbReference>
<comment type="caution">
    <text evidence="3">The sequence shown here is derived from an EMBL/GenBank/DDBJ whole genome shotgun (WGS) entry which is preliminary data.</text>
</comment>
<dbReference type="RefSeq" id="WP_052112966.1">
    <property type="nucleotide sequence ID" value="NZ_AVPL01000037.1"/>
</dbReference>
<reference evidence="3 4" key="1">
    <citation type="submission" date="2013-08" db="EMBL/GenBank/DDBJ databases">
        <title>The genome sequence of Knoellia aerolata.</title>
        <authorList>
            <person name="Zhu W."/>
            <person name="Wang G."/>
        </authorList>
    </citation>
    <scope>NUCLEOTIDE SEQUENCE [LARGE SCALE GENOMIC DNA]</scope>
    <source>
        <strain evidence="3 4">DSM 18566</strain>
    </source>
</reference>
<dbReference type="PANTHER" id="PTHR43343">
    <property type="entry name" value="PEPTIDASE S12"/>
    <property type="match status" value="1"/>
</dbReference>
<dbReference type="Pfam" id="PF13365">
    <property type="entry name" value="Trypsin_2"/>
    <property type="match status" value="1"/>
</dbReference>
<dbReference type="PANTHER" id="PTHR43343:SF3">
    <property type="entry name" value="PROTEASE DO-LIKE 8, CHLOROPLASTIC"/>
    <property type="match status" value="1"/>
</dbReference>
<dbReference type="Proteomes" id="UP000030013">
    <property type="component" value="Unassembled WGS sequence"/>
</dbReference>
<dbReference type="STRING" id="1385519.N801_01725"/>
<keyword evidence="4" id="KW-1185">Reference proteome</keyword>
<keyword evidence="2" id="KW-0378">Hydrolase</keyword>